<keyword evidence="1" id="KW-0472">Membrane</keyword>
<dbReference type="NCBIfam" id="TIGR02532">
    <property type="entry name" value="IV_pilin_GFxxxE"/>
    <property type="match status" value="1"/>
</dbReference>
<proteinExistence type="predicted"/>
<keyword evidence="1" id="KW-0812">Transmembrane</keyword>
<protein>
    <submittedName>
        <fullName evidence="2">PilW family protein</fullName>
    </submittedName>
</protein>
<comment type="caution">
    <text evidence="2">The sequence shown here is derived from an EMBL/GenBank/DDBJ whole genome shotgun (WGS) entry which is preliminary data.</text>
</comment>
<sequence length="389" mass="40512">MSPFPNTRRRQSGLSLIELMVAVVIGTVLMLGVIQVFIASRTASRLAEGVARTQENARFAIDFLERDIRMAGHYGCVNDQAHFIKDEGDPRHHFTAASGAGSPLDFSVAVQGYEAGGTAPGDTLTLGEAWSDAGNLPSEIVGLNPLGGSDVLVLRFLAGEGVPVTAITADSGGSELTVDTERAARLSQGTPAAPTMFGIADCAHVDIFPGSVAGGTVTATNADLSRYAPPNGQTLVYRAESIVYYIGAGASGEPALRRARANAAGAYPAELNEELVEGIENLQVLFGLDSTPDISVDASPIGNITVQATASGVSTGTDAAAAGQWRRVGLVQVGVLARSPQPADALQAQQKVARQGALGVEFAPSDTRDTRYRASYEVSVALRNRLYGN</sequence>
<accession>A0ABU9JIP6</accession>
<keyword evidence="1" id="KW-1133">Transmembrane helix</keyword>
<dbReference type="Proteomes" id="UP001455088">
    <property type="component" value="Unassembled WGS sequence"/>
</dbReference>
<evidence type="ECO:0000313" key="3">
    <source>
        <dbReference type="Proteomes" id="UP001455088"/>
    </source>
</evidence>
<dbReference type="EMBL" id="JBBYHY010000002">
    <property type="protein sequence ID" value="MEL3952704.1"/>
    <property type="molecule type" value="Genomic_DNA"/>
</dbReference>
<dbReference type="InterPro" id="IPR045584">
    <property type="entry name" value="Pilin-like"/>
</dbReference>
<dbReference type="PROSITE" id="PS00409">
    <property type="entry name" value="PROKAR_NTER_METHYL"/>
    <property type="match status" value="1"/>
</dbReference>
<dbReference type="InterPro" id="IPR012902">
    <property type="entry name" value="N_methyl_site"/>
</dbReference>
<reference evidence="2 3" key="1">
    <citation type="submission" date="2024-04" db="EMBL/GenBank/DDBJ databases">
        <title>Bacterial endophytes with biocontrol capabilities against important plant pathogens.</title>
        <authorList>
            <person name="Alayande K.A."/>
        </authorList>
    </citation>
    <scope>NUCLEOTIDE SEQUENCE [LARGE SCALE GENOMIC DNA]</scope>
    <source>
        <strain evidence="2 3">KV22</strain>
    </source>
</reference>
<feature type="transmembrane region" description="Helical" evidence="1">
    <location>
        <begin position="12"/>
        <end position="38"/>
    </location>
</feature>
<evidence type="ECO:0000313" key="2">
    <source>
        <dbReference type="EMBL" id="MEL3952704.1"/>
    </source>
</evidence>
<dbReference type="RefSeq" id="WP_070427005.1">
    <property type="nucleotide sequence ID" value="NZ_JBBYHY010000002.1"/>
</dbReference>
<organism evidence="2 3">
    <name type="scientific">Stenotrophomonas bentonitica</name>
    <dbReference type="NCBI Taxonomy" id="1450134"/>
    <lineage>
        <taxon>Bacteria</taxon>
        <taxon>Pseudomonadati</taxon>
        <taxon>Pseudomonadota</taxon>
        <taxon>Gammaproteobacteria</taxon>
        <taxon>Lysobacterales</taxon>
        <taxon>Lysobacteraceae</taxon>
        <taxon>Stenotrophomonas</taxon>
    </lineage>
</organism>
<dbReference type="Pfam" id="PF07963">
    <property type="entry name" value="N_methyl"/>
    <property type="match status" value="1"/>
</dbReference>
<name>A0ABU9JIP6_9GAMM</name>
<dbReference type="Pfam" id="PF16074">
    <property type="entry name" value="PilW"/>
    <property type="match status" value="1"/>
</dbReference>
<dbReference type="InterPro" id="IPR032092">
    <property type="entry name" value="PilW"/>
</dbReference>
<evidence type="ECO:0000256" key="1">
    <source>
        <dbReference type="SAM" id="Phobius"/>
    </source>
</evidence>
<gene>
    <name evidence="2" type="ORF">AAE039_03925</name>
</gene>
<dbReference type="SUPFAM" id="SSF54523">
    <property type="entry name" value="Pili subunits"/>
    <property type="match status" value="1"/>
</dbReference>
<keyword evidence="3" id="KW-1185">Reference proteome</keyword>